<keyword evidence="2" id="KW-1185">Reference proteome</keyword>
<accession>A0AAD1RZM7</accession>
<sequence length="76" mass="8360">ILREFFAMSCHVELPVTSKRECESDNTKFNTAAPHSHLMRICSLPVLGIWDTGQAATLSKRIRFLLISDIGGGTGI</sequence>
<evidence type="ECO:0000313" key="1">
    <source>
        <dbReference type="EMBL" id="CAH2283301.1"/>
    </source>
</evidence>
<evidence type="ECO:0000313" key="2">
    <source>
        <dbReference type="Proteomes" id="UP001295444"/>
    </source>
</evidence>
<gene>
    <name evidence="1" type="ORF">PECUL_23A017337</name>
</gene>
<reference evidence="1" key="1">
    <citation type="submission" date="2022-03" db="EMBL/GenBank/DDBJ databases">
        <authorList>
            <person name="Alioto T."/>
            <person name="Alioto T."/>
            <person name="Gomez Garrido J."/>
        </authorList>
    </citation>
    <scope>NUCLEOTIDE SEQUENCE</scope>
</reference>
<feature type="non-terminal residue" evidence="1">
    <location>
        <position position="76"/>
    </location>
</feature>
<dbReference type="Proteomes" id="UP001295444">
    <property type="component" value="Chromosome 04"/>
</dbReference>
<dbReference type="AlphaFoldDB" id="A0AAD1RZM7"/>
<proteinExistence type="predicted"/>
<feature type="non-terminal residue" evidence="1">
    <location>
        <position position="1"/>
    </location>
</feature>
<name>A0AAD1RZM7_PELCU</name>
<protein>
    <submittedName>
        <fullName evidence="1">Uncharacterized protein</fullName>
    </submittedName>
</protein>
<dbReference type="EMBL" id="OW240915">
    <property type="protein sequence ID" value="CAH2283301.1"/>
    <property type="molecule type" value="Genomic_DNA"/>
</dbReference>
<organism evidence="1 2">
    <name type="scientific">Pelobates cultripes</name>
    <name type="common">Western spadefoot toad</name>
    <dbReference type="NCBI Taxonomy" id="61616"/>
    <lineage>
        <taxon>Eukaryota</taxon>
        <taxon>Metazoa</taxon>
        <taxon>Chordata</taxon>
        <taxon>Craniata</taxon>
        <taxon>Vertebrata</taxon>
        <taxon>Euteleostomi</taxon>
        <taxon>Amphibia</taxon>
        <taxon>Batrachia</taxon>
        <taxon>Anura</taxon>
        <taxon>Pelobatoidea</taxon>
        <taxon>Pelobatidae</taxon>
        <taxon>Pelobates</taxon>
    </lineage>
</organism>